<proteinExistence type="inferred from homology"/>
<evidence type="ECO:0000256" key="4">
    <source>
        <dbReference type="ARBA" id="ARBA00022989"/>
    </source>
</evidence>
<keyword evidence="4 7" id="KW-1133">Transmembrane helix</keyword>
<keyword evidence="3 7" id="KW-0812">Transmembrane</keyword>
<sequence length="348" mass="35950">MAPPSPAIAAAARQTLRVLVATAATYVAYRLLHLQQGYWAVLTVMIVMQGSLGGTLGAAGDRMLGTLIGALLGGIGAAAHDGSALGIGLALLLVTAVGAFVAALRPQLRIAPVTAAIMLLSAPAGLSVGRFVIDRILEIGLGGAIAVITMLLVLPARSHGVAIGRIAGLLEAVAAMLEHLAEAASGRGAAPDHLAHAALRAQLGQIEAAISDAARERASLLSRRAMPPAVPRTLWRIRNDLVPISRALARPLPDAARAPLAGPMAALLGAQAALARACAVALRETRRVERPDAAPRRRFTEAFDAFRRDEAGQAIDVDGAGRLFGLAFAAEELAQDLDDLAGRIDEMR</sequence>
<evidence type="ECO:0000256" key="2">
    <source>
        <dbReference type="ARBA" id="ARBA00022475"/>
    </source>
</evidence>
<keyword evidence="10" id="KW-1185">Reference proteome</keyword>
<gene>
    <name evidence="9" type="ORF">LHA26_10935</name>
</gene>
<evidence type="ECO:0000256" key="7">
    <source>
        <dbReference type="SAM" id="Phobius"/>
    </source>
</evidence>
<dbReference type="PANTHER" id="PTHR30509:SF9">
    <property type="entry name" value="MULTIDRUG RESISTANCE PROTEIN MDTO"/>
    <property type="match status" value="1"/>
</dbReference>
<feature type="transmembrane region" description="Helical" evidence="7">
    <location>
        <begin position="111"/>
        <end position="133"/>
    </location>
</feature>
<name>A0ABY4X4R8_9SPHN</name>
<comment type="subcellular location">
    <subcellularLocation>
        <location evidence="1">Cell membrane</location>
        <topology evidence="1">Multi-pass membrane protein</topology>
    </subcellularLocation>
</comment>
<dbReference type="InterPro" id="IPR049453">
    <property type="entry name" value="Memb_transporter_dom"/>
</dbReference>
<dbReference type="RefSeq" id="WP_252165646.1">
    <property type="nucleotide sequence ID" value="NZ_CP084930.1"/>
</dbReference>
<keyword evidence="2" id="KW-1003">Cell membrane</keyword>
<protein>
    <submittedName>
        <fullName evidence="9">FUSC family protein</fullName>
    </submittedName>
</protein>
<evidence type="ECO:0000256" key="3">
    <source>
        <dbReference type="ARBA" id="ARBA00022692"/>
    </source>
</evidence>
<evidence type="ECO:0000313" key="9">
    <source>
        <dbReference type="EMBL" id="USI71835.1"/>
    </source>
</evidence>
<accession>A0ABY4X4R8</accession>
<evidence type="ECO:0000256" key="5">
    <source>
        <dbReference type="ARBA" id="ARBA00023136"/>
    </source>
</evidence>
<keyword evidence="5 7" id="KW-0472">Membrane</keyword>
<reference evidence="9" key="1">
    <citation type="journal article" date="2022" name="Toxins">
        <title>Genomic Analysis of Sphingopyxis sp. USTB-05 for Biodegrading Cyanobacterial Hepatotoxins.</title>
        <authorList>
            <person name="Liu C."/>
            <person name="Xu Q."/>
            <person name="Zhao Z."/>
            <person name="Zhang H."/>
            <person name="Liu X."/>
            <person name="Yin C."/>
            <person name="Liu Y."/>
            <person name="Yan H."/>
        </authorList>
    </citation>
    <scope>NUCLEOTIDE SEQUENCE</scope>
    <source>
        <strain evidence="9">NBD5</strain>
    </source>
</reference>
<dbReference type="EMBL" id="CP084930">
    <property type="protein sequence ID" value="USI71835.1"/>
    <property type="molecule type" value="Genomic_DNA"/>
</dbReference>
<feature type="transmembrane region" description="Helical" evidence="7">
    <location>
        <begin position="37"/>
        <end position="56"/>
    </location>
</feature>
<dbReference type="Proteomes" id="UP001056937">
    <property type="component" value="Chromosome 1"/>
</dbReference>
<evidence type="ECO:0000256" key="1">
    <source>
        <dbReference type="ARBA" id="ARBA00004651"/>
    </source>
</evidence>
<comment type="similarity">
    <text evidence="6">Belongs to the YccS/YhfK family.</text>
</comment>
<dbReference type="Pfam" id="PF13515">
    <property type="entry name" value="FUSC_2"/>
    <property type="match status" value="1"/>
</dbReference>
<feature type="transmembrane region" description="Helical" evidence="7">
    <location>
        <begin position="139"/>
        <end position="156"/>
    </location>
</feature>
<organism evidence="9 10">
    <name type="scientific">Sphingomonas morindae</name>
    <dbReference type="NCBI Taxonomy" id="1541170"/>
    <lineage>
        <taxon>Bacteria</taxon>
        <taxon>Pseudomonadati</taxon>
        <taxon>Pseudomonadota</taxon>
        <taxon>Alphaproteobacteria</taxon>
        <taxon>Sphingomonadales</taxon>
        <taxon>Sphingomonadaceae</taxon>
        <taxon>Sphingomonas</taxon>
    </lineage>
</organism>
<evidence type="ECO:0000256" key="6">
    <source>
        <dbReference type="ARBA" id="ARBA00043993"/>
    </source>
</evidence>
<evidence type="ECO:0000313" key="10">
    <source>
        <dbReference type="Proteomes" id="UP001056937"/>
    </source>
</evidence>
<feature type="domain" description="Integral membrane bound transporter" evidence="8">
    <location>
        <begin position="26"/>
        <end position="148"/>
    </location>
</feature>
<feature type="transmembrane region" description="Helical" evidence="7">
    <location>
        <begin position="85"/>
        <end position="104"/>
    </location>
</feature>
<dbReference type="PANTHER" id="PTHR30509">
    <property type="entry name" value="P-HYDROXYBENZOIC ACID EFFLUX PUMP SUBUNIT-RELATED"/>
    <property type="match status" value="1"/>
</dbReference>
<evidence type="ECO:0000259" key="8">
    <source>
        <dbReference type="Pfam" id="PF13515"/>
    </source>
</evidence>